<feature type="region of interest" description="Disordered" evidence="1">
    <location>
        <begin position="65"/>
        <end position="120"/>
    </location>
</feature>
<keyword evidence="4" id="KW-1185">Reference proteome</keyword>
<feature type="compositionally biased region" description="Polar residues" evidence="1">
    <location>
        <begin position="152"/>
        <end position="161"/>
    </location>
</feature>
<organism evidence="3 4">
    <name type="scientific">Echria macrotheca</name>
    <dbReference type="NCBI Taxonomy" id="438768"/>
    <lineage>
        <taxon>Eukaryota</taxon>
        <taxon>Fungi</taxon>
        <taxon>Dikarya</taxon>
        <taxon>Ascomycota</taxon>
        <taxon>Pezizomycotina</taxon>
        <taxon>Sordariomycetes</taxon>
        <taxon>Sordariomycetidae</taxon>
        <taxon>Sordariales</taxon>
        <taxon>Schizotheciaceae</taxon>
        <taxon>Echria</taxon>
    </lineage>
</organism>
<dbReference type="InterPro" id="IPR046797">
    <property type="entry name" value="PDDEXK_12"/>
</dbReference>
<sequence>MLGSFSSLQKLVPERMTGGPSLMEKEEPLGRQGNIWWRVAPPSRDNARTTSDIIDAWLQDQVDVSGLDGHPPAHARSLKRTLDDRDNDKVSGGPTDMSSPPKRPRLESPDGETTTPASSYGASLAANNKALARIPLRAQQSSSKASSRSGSPTKPSNTTSLAGLRSPVRFVYPEKILDAIPDRAGLTLWRDLMAISRDEKVLPQSLQADIEGLVGRENTADSMWSSSIGSNLMAAKQELNSIRALTRDTCRAEQRRKAETGWNEDVHKPALRLALESHPAVQAENVSTTRLANPFRPPLADSDLDRESESVVFGDNGSSKGTGTSNVVYHKIVDYVLVLDTDLAQSTLDAASYKTLAGRIKAFVDAQPRAEQWINAIQYEALRYMPAGVAIETKTNAASRKSVPASESQTEMPSEQQGDTPTEPPRIPALPIITVFNGSWELVLAVAKEIDVPGQAEPQMETITGSGWNPC</sequence>
<feature type="region of interest" description="Disordered" evidence="1">
    <location>
        <begin position="1"/>
        <end position="27"/>
    </location>
</feature>
<evidence type="ECO:0000259" key="2">
    <source>
        <dbReference type="Pfam" id="PF20516"/>
    </source>
</evidence>
<feature type="compositionally biased region" description="Polar residues" evidence="1">
    <location>
        <begin position="111"/>
        <end position="120"/>
    </location>
</feature>
<evidence type="ECO:0000313" key="3">
    <source>
        <dbReference type="EMBL" id="KAK1749450.1"/>
    </source>
</evidence>
<accession>A0AAJ0B0J0</accession>
<dbReference type="Pfam" id="PF20516">
    <property type="entry name" value="PDDEXK_12"/>
    <property type="match status" value="1"/>
</dbReference>
<feature type="domain" description="PD-(D/E)XK nuclease-like" evidence="2">
    <location>
        <begin position="220"/>
        <end position="448"/>
    </location>
</feature>
<gene>
    <name evidence="3" type="ORF">QBC47DRAFT_366158</name>
</gene>
<feature type="region of interest" description="Disordered" evidence="1">
    <location>
        <begin position="137"/>
        <end position="161"/>
    </location>
</feature>
<evidence type="ECO:0000256" key="1">
    <source>
        <dbReference type="SAM" id="MobiDB-lite"/>
    </source>
</evidence>
<comment type="caution">
    <text evidence="3">The sequence shown here is derived from an EMBL/GenBank/DDBJ whole genome shotgun (WGS) entry which is preliminary data.</text>
</comment>
<dbReference type="AlphaFoldDB" id="A0AAJ0B0J0"/>
<dbReference type="EMBL" id="MU839858">
    <property type="protein sequence ID" value="KAK1749450.1"/>
    <property type="molecule type" value="Genomic_DNA"/>
</dbReference>
<proteinExistence type="predicted"/>
<feature type="compositionally biased region" description="Polar residues" evidence="1">
    <location>
        <begin position="396"/>
        <end position="420"/>
    </location>
</feature>
<feature type="compositionally biased region" description="Basic and acidic residues" evidence="1">
    <location>
        <begin position="80"/>
        <end position="89"/>
    </location>
</feature>
<feature type="compositionally biased region" description="Low complexity" evidence="1">
    <location>
        <begin position="137"/>
        <end position="151"/>
    </location>
</feature>
<protein>
    <recommendedName>
        <fullName evidence="2">PD-(D/E)XK nuclease-like domain-containing protein</fullName>
    </recommendedName>
</protein>
<feature type="region of interest" description="Disordered" evidence="1">
    <location>
        <begin position="396"/>
        <end position="428"/>
    </location>
</feature>
<evidence type="ECO:0000313" key="4">
    <source>
        <dbReference type="Proteomes" id="UP001239445"/>
    </source>
</evidence>
<dbReference type="Proteomes" id="UP001239445">
    <property type="component" value="Unassembled WGS sequence"/>
</dbReference>
<name>A0AAJ0B0J0_9PEZI</name>
<reference evidence="3" key="1">
    <citation type="submission" date="2023-06" db="EMBL/GenBank/DDBJ databases">
        <title>Genome-scale phylogeny and comparative genomics of the fungal order Sordariales.</title>
        <authorList>
            <consortium name="Lawrence Berkeley National Laboratory"/>
            <person name="Hensen N."/>
            <person name="Bonometti L."/>
            <person name="Westerberg I."/>
            <person name="Brannstrom I.O."/>
            <person name="Guillou S."/>
            <person name="Cros-Aarteil S."/>
            <person name="Calhoun S."/>
            <person name="Haridas S."/>
            <person name="Kuo A."/>
            <person name="Mondo S."/>
            <person name="Pangilinan J."/>
            <person name="Riley R."/>
            <person name="Labutti K."/>
            <person name="Andreopoulos B."/>
            <person name="Lipzen A."/>
            <person name="Chen C."/>
            <person name="Yanf M."/>
            <person name="Daum C."/>
            <person name="Ng V."/>
            <person name="Clum A."/>
            <person name="Steindorff A."/>
            <person name="Ohm R."/>
            <person name="Martin F."/>
            <person name="Silar P."/>
            <person name="Natvig D."/>
            <person name="Lalanne C."/>
            <person name="Gautier V."/>
            <person name="Ament-Velasquez S.L."/>
            <person name="Kruys A."/>
            <person name="Hutchinson M.I."/>
            <person name="Powell A.J."/>
            <person name="Barry K."/>
            <person name="Miller A.N."/>
            <person name="Grigoriev I.V."/>
            <person name="Debuchy R."/>
            <person name="Gladieux P."/>
            <person name="Thoren M.H."/>
            <person name="Johannesson H."/>
        </authorList>
    </citation>
    <scope>NUCLEOTIDE SEQUENCE</scope>
    <source>
        <strain evidence="3">PSN4</strain>
    </source>
</reference>